<sequence>MMQYRLDDILAFLQAMETGSIGAAAQPMGLSKSVISKRITDLGVVSKVELLHRSPRE</sequence>
<dbReference type="GO" id="GO:0003700">
    <property type="term" value="F:DNA-binding transcription factor activity"/>
    <property type="evidence" value="ECO:0007669"/>
    <property type="project" value="InterPro"/>
</dbReference>
<dbReference type="EMBL" id="CP021106">
    <property type="protein sequence ID" value="ARO87706.1"/>
    <property type="molecule type" value="Genomic_DNA"/>
</dbReference>
<dbReference type="InterPro" id="IPR036390">
    <property type="entry name" value="WH_DNA-bd_sf"/>
</dbReference>
<evidence type="ECO:0000313" key="3">
    <source>
        <dbReference type="Proteomes" id="UP000012179"/>
    </source>
</evidence>
<proteinExistence type="predicted"/>
<organism evidence="2 3">
    <name type="scientific">Nitrosospira lacus</name>
    <dbReference type="NCBI Taxonomy" id="1288494"/>
    <lineage>
        <taxon>Bacteria</taxon>
        <taxon>Pseudomonadati</taxon>
        <taxon>Pseudomonadota</taxon>
        <taxon>Betaproteobacteria</taxon>
        <taxon>Nitrosomonadales</taxon>
        <taxon>Nitrosomonadaceae</taxon>
        <taxon>Nitrosospira</taxon>
    </lineage>
</organism>
<evidence type="ECO:0000259" key="1">
    <source>
        <dbReference type="PROSITE" id="PS50931"/>
    </source>
</evidence>
<reference evidence="2 3" key="1">
    <citation type="journal article" date="2015" name="Int. J. Syst. Evol. Microbiol.">
        <title>Nitrosospira lacus sp. nov., a psychrotolerant, ammonia-oxidizing bacterium from sandy lake sediment.</title>
        <authorList>
            <person name="Urakawa H."/>
            <person name="Garcia J.C."/>
            <person name="Nielsen J.L."/>
            <person name="Le V.Q."/>
            <person name="Kozlowski J.A."/>
            <person name="Stein L.Y."/>
            <person name="Lim C.K."/>
            <person name="Pommerening-Roser A."/>
            <person name="Martens-Habbena W."/>
            <person name="Stahl D.A."/>
            <person name="Klotz M.G."/>
        </authorList>
    </citation>
    <scope>NUCLEOTIDE SEQUENCE [LARGE SCALE GENOMIC DNA]</scope>
    <source>
        <strain evidence="2 3">APG3</strain>
    </source>
</reference>
<protein>
    <submittedName>
        <fullName evidence="2">LysR family transcriptional regulator</fullName>
    </submittedName>
</protein>
<name>A0A1W6SPH2_9PROT</name>
<dbReference type="Proteomes" id="UP000012179">
    <property type="component" value="Chromosome"/>
</dbReference>
<dbReference type="AlphaFoldDB" id="A0A1W6SPH2"/>
<dbReference type="OrthoDB" id="8705920at2"/>
<dbReference type="InterPro" id="IPR000847">
    <property type="entry name" value="LysR_HTH_N"/>
</dbReference>
<accession>A0A1W6SPH2</accession>
<dbReference type="Pfam" id="PF00126">
    <property type="entry name" value="HTH_1"/>
    <property type="match status" value="1"/>
</dbReference>
<keyword evidence="3" id="KW-1185">Reference proteome</keyword>
<dbReference type="KEGG" id="nlc:EBAPG3_007925"/>
<feature type="domain" description="HTH lysR-type" evidence="1">
    <location>
        <begin position="4"/>
        <end position="57"/>
    </location>
</feature>
<dbReference type="PROSITE" id="PS50931">
    <property type="entry name" value="HTH_LYSR"/>
    <property type="match status" value="1"/>
</dbReference>
<gene>
    <name evidence="2" type="ORF">EBAPG3_007925</name>
</gene>
<dbReference type="InterPro" id="IPR036388">
    <property type="entry name" value="WH-like_DNA-bd_sf"/>
</dbReference>
<dbReference type="SUPFAM" id="SSF46785">
    <property type="entry name" value="Winged helix' DNA-binding domain"/>
    <property type="match status" value="1"/>
</dbReference>
<evidence type="ECO:0000313" key="2">
    <source>
        <dbReference type="EMBL" id="ARO87706.1"/>
    </source>
</evidence>
<dbReference type="RefSeq" id="WP_004175473.1">
    <property type="nucleotide sequence ID" value="NZ_CP021106.3"/>
</dbReference>
<dbReference type="Gene3D" id="1.10.10.10">
    <property type="entry name" value="Winged helix-like DNA-binding domain superfamily/Winged helix DNA-binding domain"/>
    <property type="match status" value="1"/>
</dbReference>